<evidence type="ECO:0000313" key="3">
    <source>
        <dbReference type="EMBL" id="EFZ07911.1"/>
    </source>
</evidence>
<dbReference type="InterPro" id="IPR036701">
    <property type="entry name" value="RraB-like_sf"/>
</dbReference>
<dbReference type="EMBL" id="CM001062">
    <property type="protein sequence ID" value="EFZ07911.1"/>
    <property type="molecule type" value="Genomic_DNA"/>
</dbReference>
<evidence type="ECO:0000259" key="2">
    <source>
        <dbReference type="Pfam" id="PF06877"/>
    </source>
</evidence>
<dbReference type="Pfam" id="PF06877">
    <property type="entry name" value="RraB"/>
    <property type="match status" value="1"/>
</dbReference>
<dbReference type="InterPro" id="IPR016097">
    <property type="entry name" value="DUF695"/>
</dbReference>
<dbReference type="Proteomes" id="UP000003971">
    <property type="component" value="Chromosome"/>
</dbReference>
<dbReference type="InterPro" id="IPR009671">
    <property type="entry name" value="RraB_dom"/>
</dbReference>
<gene>
    <name evidence="3" type="ORF">SCA50_3490</name>
</gene>
<dbReference type="Pfam" id="PF05117">
    <property type="entry name" value="DUF695"/>
    <property type="match status" value="1"/>
</dbReference>
<name>A0AAJ8WX18_SALET</name>
<feature type="domain" description="DUF695" evidence="1">
    <location>
        <begin position="4"/>
        <end position="136"/>
    </location>
</feature>
<sequence>MLSNKWEFFITTVDDHVTGIRVDIGAIQDEKFDRLIHTGFLRVHYTNCYENGLPQPDETQRLNRIEDWLDEKGKTFPIWLVGVVTQQGWRDFVFMSEEDLNWEKTLDKLLAGGPEISFSYRESHNDKGNFYRQFLYPTRYDWNWIHDSRVCRGLQEQGDDLTLPRAIDYYATLPTEVAARDLAQDIAALPYGITLVSIRMNDPQQGFMASFISTDAPQQWHMTEITCQLTDLAEKHGGSFDGWGAPVVQASQAKDNISGGASISDQEYLFFLISRIDSPQRSQNLVNYHPIFCPNSGECSFFVSFLSNDGFFRPG</sequence>
<evidence type="ECO:0000313" key="4">
    <source>
        <dbReference type="Proteomes" id="UP000003971"/>
    </source>
</evidence>
<dbReference type="SUPFAM" id="SSF89946">
    <property type="entry name" value="Hypothetical protein VC0424"/>
    <property type="match status" value="1"/>
</dbReference>
<accession>A0AAJ8WX18</accession>
<dbReference type="Gene3D" id="3.30.70.970">
    <property type="entry name" value="RraB-like"/>
    <property type="match status" value="1"/>
</dbReference>
<organism evidence="3 4">
    <name type="scientific">Salmonella enterica subsp. enterica serovar Choleraesuis str. SCSA50</name>
    <dbReference type="NCBI Taxonomy" id="904139"/>
    <lineage>
        <taxon>Bacteria</taxon>
        <taxon>Pseudomonadati</taxon>
        <taxon>Pseudomonadota</taxon>
        <taxon>Gammaproteobacteria</taxon>
        <taxon>Enterobacterales</taxon>
        <taxon>Enterobacteriaceae</taxon>
        <taxon>Salmonella</taxon>
    </lineage>
</organism>
<protein>
    <submittedName>
        <fullName evidence="3">Cytoplasmic protein</fullName>
    </submittedName>
</protein>
<reference evidence="3 4" key="1">
    <citation type="journal article" date="2011" name="J. Bacteriol.">
        <title>Genome sequences of Salmonella enterica serovar typhimurium, Choleraesuis, Dublin, and Gallinarum strains of well- defined virulence in food-producing animals.</title>
        <authorList>
            <person name="Richardson E.J."/>
            <person name="Limaye B."/>
            <person name="Inamdar H."/>
            <person name="Datta A."/>
            <person name="Manjari K.S."/>
            <person name="Pullinger G.D."/>
            <person name="Thomson N.R."/>
            <person name="Joshi R.R."/>
            <person name="Watson M."/>
            <person name="Stevens M.P."/>
        </authorList>
    </citation>
    <scope>NUCLEOTIDE SEQUENCE [LARGE SCALE GENOMIC DNA]</scope>
    <source>
        <strain evidence="3">A50</strain>
    </source>
</reference>
<evidence type="ECO:0000259" key="1">
    <source>
        <dbReference type="Pfam" id="PF05117"/>
    </source>
</evidence>
<feature type="domain" description="Regulator of ribonuclease activity B" evidence="2">
    <location>
        <begin position="144"/>
        <end position="244"/>
    </location>
</feature>
<dbReference type="AlphaFoldDB" id="A0AAJ8WX18"/>
<proteinExistence type="predicted"/>